<dbReference type="InterPro" id="IPR001509">
    <property type="entry name" value="Epimerase_deHydtase"/>
</dbReference>
<dbReference type="InterPro" id="IPR057326">
    <property type="entry name" value="KR_dom"/>
</dbReference>
<dbReference type="PANTHER" id="PTHR48079:SF6">
    <property type="entry name" value="NAD(P)-BINDING DOMAIN-CONTAINING PROTEIN-RELATED"/>
    <property type="match status" value="1"/>
</dbReference>
<dbReference type="SMART" id="SM00822">
    <property type="entry name" value="PKS_KR"/>
    <property type="match status" value="1"/>
</dbReference>
<evidence type="ECO:0000313" key="2">
    <source>
        <dbReference type="EMBL" id="MCA9728646.1"/>
    </source>
</evidence>
<dbReference type="SUPFAM" id="SSF51735">
    <property type="entry name" value="NAD(P)-binding Rossmann-fold domains"/>
    <property type="match status" value="1"/>
</dbReference>
<dbReference type="AlphaFoldDB" id="A0A956M2H8"/>
<dbReference type="GO" id="GO:0005737">
    <property type="term" value="C:cytoplasm"/>
    <property type="evidence" value="ECO:0007669"/>
    <property type="project" value="TreeGrafter"/>
</dbReference>
<dbReference type="InterPro" id="IPR036291">
    <property type="entry name" value="NAD(P)-bd_dom_sf"/>
</dbReference>
<protein>
    <submittedName>
        <fullName evidence="2">NAD-dependent epimerase/dehydratase family protein</fullName>
    </submittedName>
</protein>
<dbReference type="Gene3D" id="3.40.50.720">
    <property type="entry name" value="NAD(P)-binding Rossmann-like Domain"/>
    <property type="match status" value="1"/>
</dbReference>
<dbReference type="GO" id="GO:0004029">
    <property type="term" value="F:aldehyde dehydrogenase (NAD+) activity"/>
    <property type="evidence" value="ECO:0007669"/>
    <property type="project" value="TreeGrafter"/>
</dbReference>
<name>A0A956M2H8_UNCEI</name>
<organism evidence="2 3">
    <name type="scientific">Eiseniibacteriota bacterium</name>
    <dbReference type="NCBI Taxonomy" id="2212470"/>
    <lineage>
        <taxon>Bacteria</taxon>
        <taxon>Candidatus Eiseniibacteriota</taxon>
    </lineage>
</organism>
<dbReference type="Pfam" id="PF01370">
    <property type="entry name" value="Epimerase"/>
    <property type="match status" value="1"/>
</dbReference>
<dbReference type="Proteomes" id="UP000697710">
    <property type="component" value="Unassembled WGS sequence"/>
</dbReference>
<gene>
    <name evidence="2" type="ORF">KC729_13235</name>
</gene>
<evidence type="ECO:0000313" key="3">
    <source>
        <dbReference type="Proteomes" id="UP000697710"/>
    </source>
</evidence>
<proteinExistence type="predicted"/>
<reference evidence="2" key="2">
    <citation type="journal article" date="2021" name="Microbiome">
        <title>Successional dynamics and alternative stable states in a saline activated sludge microbial community over 9 years.</title>
        <authorList>
            <person name="Wang Y."/>
            <person name="Ye J."/>
            <person name="Ju F."/>
            <person name="Liu L."/>
            <person name="Boyd J.A."/>
            <person name="Deng Y."/>
            <person name="Parks D.H."/>
            <person name="Jiang X."/>
            <person name="Yin X."/>
            <person name="Woodcroft B.J."/>
            <person name="Tyson G.W."/>
            <person name="Hugenholtz P."/>
            <person name="Polz M.F."/>
            <person name="Zhang T."/>
        </authorList>
    </citation>
    <scope>NUCLEOTIDE SEQUENCE</scope>
    <source>
        <strain evidence="2">HKST-UBA01</strain>
    </source>
</reference>
<dbReference type="EMBL" id="JAGQHR010000439">
    <property type="protein sequence ID" value="MCA9728646.1"/>
    <property type="molecule type" value="Genomic_DNA"/>
</dbReference>
<accession>A0A956M2H8</accession>
<dbReference type="InterPro" id="IPR051783">
    <property type="entry name" value="NAD(P)-dependent_oxidoreduct"/>
</dbReference>
<sequence>MPSQETGSAEPIPGRVLLTGASGFVGSHVAETLLRQGYRVRALVRRSSKLRWLRGLSLEIAYGDVTDKASLAGACIGVQSVFHFGALTEARSELEFQEVNEIGTRNLAESLAERGDPGGFFVYCSSLAAGGPAIATQSQPLPHRTEDDPDTPITPYGRSKLAGELRLFEVAQSSGKFRAVVLRPPTVYGPRDSDVLLLFRLVKNGVLPLPAPESARLSLIHVADLVQATLAVARSDVRGVYYVSDGEEHTWVSVGQLAGQIMHVSPRLVSIPSWVSMSVAALAETGAKVIGKTALLNRGRVRDMRQPHWVCSPARAMRDWGFQPQILLEDGLHETLNWYREQRWL</sequence>
<dbReference type="PANTHER" id="PTHR48079">
    <property type="entry name" value="PROTEIN YEEZ"/>
    <property type="match status" value="1"/>
</dbReference>
<feature type="domain" description="Ketoreductase" evidence="1">
    <location>
        <begin position="14"/>
        <end position="150"/>
    </location>
</feature>
<comment type="caution">
    <text evidence="2">The sequence shown here is derived from an EMBL/GenBank/DDBJ whole genome shotgun (WGS) entry which is preliminary data.</text>
</comment>
<evidence type="ECO:0000259" key="1">
    <source>
        <dbReference type="SMART" id="SM00822"/>
    </source>
</evidence>
<reference evidence="2" key="1">
    <citation type="submission" date="2020-04" db="EMBL/GenBank/DDBJ databases">
        <authorList>
            <person name="Zhang T."/>
        </authorList>
    </citation>
    <scope>NUCLEOTIDE SEQUENCE</scope>
    <source>
        <strain evidence="2">HKST-UBA01</strain>
    </source>
</reference>